<dbReference type="NCBIfam" id="TIGR00231">
    <property type="entry name" value="small_GTP"/>
    <property type="match status" value="1"/>
</dbReference>
<evidence type="ECO:0000313" key="2">
    <source>
        <dbReference type="EMBL" id="CAK0835925.1"/>
    </source>
</evidence>
<dbReference type="PRINTS" id="PR00449">
    <property type="entry name" value="RASTRNSFRMNG"/>
</dbReference>
<sequence length="205" mass="23140">MAMAYDYCFKFIIIGDSCCGKSCLLFRFVEDKFDESKQCTIGVEFGARIITIDKTQIKLQTWDTAGQEEFRSITRSYYRGACGALLVYDVTKRATFERIRNWFQEVQQYANEHIAITLVGNKCDLEPWEVSFEEGAAFAKEHGIAFHQTSAKTSLNVDEAFLQTARTVFGKVRSNVYDLSVSDSCGIKVCRPARPAAHSRGCCKS</sequence>
<dbReference type="PROSITE" id="PS51419">
    <property type="entry name" value="RAB"/>
    <property type="match status" value="1"/>
</dbReference>
<keyword evidence="3" id="KW-1185">Reference proteome</keyword>
<dbReference type="PROSITE" id="PS51421">
    <property type="entry name" value="RAS"/>
    <property type="match status" value="1"/>
</dbReference>
<dbReference type="SMART" id="SM00176">
    <property type="entry name" value="RAN"/>
    <property type="match status" value="1"/>
</dbReference>
<evidence type="ECO:0000256" key="1">
    <source>
        <dbReference type="ARBA" id="ARBA00006270"/>
    </source>
</evidence>
<accession>A0ABN9STZ1</accession>
<dbReference type="InterPro" id="IPR027417">
    <property type="entry name" value="P-loop_NTPase"/>
</dbReference>
<dbReference type="Gene3D" id="3.40.50.300">
    <property type="entry name" value="P-loop containing nucleotide triphosphate hydrolases"/>
    <property type="match status" value="1"/>
</dbReference>
<dbReference type="InterPro" id="IPR050209">
    <property type="entry name" value="Rab_GTPases_membrane_traffic"/>
</dbReference>
<proteinExistence type="inferred from homology"/>
<reference evidence="2" key="1">
    <citation type="submission" date="2023-10" db="EMBL/GenBank/DDBJ databases">
        <authorList>
            <person name="Chen Y."/>
            <person name="Shah S."/>
            <person name="Dougan E. K."/>
            <person name="Thang M."/>
            <person name="Chan C."/>
        </authorList>
    </citation>
    <scope>NUCLEOTIDE SEQUENCE [LARGE SCALE GENOMIC DNA]</scope>
</reference>
<dbReference type="SMART" id="SM00174">
    <property type="entry name" value="RHO"/>
    <property type="match status" value="1"/>
</dbReference>
<organism evidence="2 3">
    <name type="scientific">Prorocentrum cordatum</name>
    <dbReference type="NCBI Taxonomy" id="2364126"/>
    <lineage>
        <taxon>Eukaryota</taxon>
        <taxon>Sar</taxon>
        <taxon>Alveolata</taxon>
        <taxon>Dinophyceae</taxon>
        <taxon>Prorocentrales</taxon>
        <taxon>Prorocentraceae</taxon>
        <taxon>Prorocentrum</taxon>
    </lineage>
</organism>
<dbReference type="PROSITE" id="PS51420">
    <property type="entry name" value="RHO"/>
    <property type="match status" value="1"/>
</dbReference>
<name>A0ABN9STZ1_9DINO</name>
<dbReference type="InterPro" id="IPR001806">
    <property type="entry name" value="Small_GTPase"/>
</dbReference>
<comment type="similarity">
    <text evidence="1">Belongs to the small GTPase superfamily. Rab family.</text>
</comment>
<dbReference type="SUPFAM" id="SSF52540">
    <property type="entry name" value="P-loop containing nucleoside triphosphate hydrolases"/>
    <property type="match status" value="1"/>
</dbReference>
<evidence type="ECO:0000313" key="3">
    <source>
        <dbReference type="Proteomes" id="UP001189429"/>
    </source>
</evidence>
<protein>
    <recommendedName>
        <fullName evidence="4">Ras-related protein Rab-14</fullName>
    </recommendedName>
</protein>
<dbReference type="PANTHER" id="PTHR47979">
    <property type="entry name" value="DRAB11-RELATED"/>
    <property type="match status" value="1"/>
</dbReference>
<dbReference type="EMBL" id="CAUYUJ010013280">
    <property type="protein sequence ID" value="CAK0835925.1"/>
    <property type="molecule type" value="Genomic_DNA"/>
</dbReference>
<dbReference type="SMART" id="SM00175">
    <property type="entry name" value="RAB"/>
    <property type="match status" value="1"/>
</dbReference>
<gene>
    <name evidence="2" type="ORF">PCOR1329_LOCUS32579</name>
</gene>
<dbReference type="Pfam" id="PF00071">
    <property type="entry name" value="Ras"/>
    <property type="match status" value="1"/>
</dbReference>
<comment type="caution">
    <text evidence="2">The sequence shown here is derived from an EMBL/GenBank/DDBJ whole genome shotgun (WGS) entry which is preliminary data.</text>
</comment>
<dbReference type="InterPro" id="IPR005225">
    <property type="entry name" value="Small_GTP-bd"/>
</dbReference>
<evidence type="ECO:0008006" key="4">
    <source>
        <dbReference type="Google" id="ProtNLM"/>
    </source>
</evidence>
<dbReference type="Proteomes" id="UP001189429">
    <property type="component" value="Unassembled WGS sequence"/>
</dbReference>
<dbReference type="SMART" id="SM00173">
    <property type="entry name" value="RAS"/>
    <property type="match status" value="1"/>
</dbReference>